<dbReference type="GO" id="GO:0042802">
    <property type="term" value="F:identical protein binding"/>
    <property type="evidence" value="ECO:0007669"/>
    <property type="project" value="UniProtKB-ARBA"/>
</dbReference>
<keyword evidence="9" id="KW-0413">Isomerase</keyword>
<comment type="similarity">
    <text evidence="1">Belongs to the helicase family. DnaB subfamily.</text>
</comment>
<dbReference type="InterPro" id="IPR036185">
    <property type="entry name" value="DNA_heli_DnaB-like_N_sf"/>
</dbReference>
<dbReference type="InterPro" id="IPR007693">
    <property type="entry name" value="DNA_helicase_DnaB-like_N"/>
</dbReference>
<gene>
    <name evidence="13" type="ORF">METZ01_LOCUS38607</name>
</gene>
<dbReference type="InterPro" id="IPR003593">
    <property type="entry name" value="AAA+_ATPase"/>
</dbReference>
<dbReference type="NCBIfam" id="NF004384">
    <property type="entry name" value="PRK05748.1"/>
    <property type="match status" value="1"/>
</dbReference>
<dbReference type="GO" id="GO:0016787">
    <property type="term" value="F:hydrolase activity"/>
    <property type="evidence" value="ECO:0007669"/>
    <property type="project" value="UniProtKB-KW"/>
</dbReference>
<dbReference type="Gene3D" id="3.40.50.300">
    <property type="entry name" value="P-loop containing nucleotide triphosphate hydrolases"/>
    <property type="match status" value="1"/>
</dbReference>
<dbReference type="SUPFAM" id="SSF52540">
    <property type="entry name" value="P-loop containing nucleoside triphosphate hydrolases"/>
    <property type="match status" value="1"/>
</dbReference>
<dbReference type="PANTHER" id="PTHR30153:SF2">
    <property type="entry name" value="REPLICATIVE DNA HELICASE"/>
    <property type="match status" value="1"/>
</dbReference>
<dbReference type="Pfam" id="PF00772">
    <property type="entry name" value="DnaB"/>
    <property type="match status" value="1"/>
</dbReference>
<sequence length="465" mass="51961">MPQNLSSNEQLPFSVEAERAVLGGIMLKNDAWDLVASVVLEEDFYKKEHKLIFKTIKNLQDLGKPVDLITVQEALEGNGDLPGLVNLGGKGYLTQLAKETPSVANIESYAEIIKQRSNLRRLITTVDQIAKNARESDSSGSDQIIDHAEESILSLRDDAKRSSGPKGIRELLGPVYSNIQEANESGDSLVGVSTGFTEIDEITLGFQKSDLIIIAGRPSMGKTALAFNIAENVARQTDQTVLIFSMEMSAEQVVRRFISSIANIDLQRLMRGQLQDKDWEGIDKALSILSSKNILLDDTPALSPTELRSRARRVKREDKDLAMIIVDYIGLMQVHGRSDNRVQEISEISRSLKALAKELDVPIVALSQLNRAVESRPNKRPILADLRDSGAIEQDADVIAFLYRHEYYDRNDLENKGKAEINIAKQRNGPTRTTSLAFRDSIAKFENLAREERYPTQYYEDNEDN</sequence>
<organism evidence="13">
    <name type="scientific">marine metagenome</name>
    <dbReference type="NCBI Taxonomy" id="408172"/>
    <lineage>
        <taxon>unclassified sequences</taxon>
        <taxon>metagenomes</taxon>
        <taxon>ecological metagenomes</taxon>
    </lineage>
</organism>
<dbReference type="AlphaFoldDB" id="A0A381R894"/>
<dbReference type="NCBIfam" id="TIGR00665">
    <property type="entry name" value="DnaB"/>
    <property type="match status" value="1"/>
</dbReference>
<dbReference type="GO" id="GO:1990077">
    <property type="term" value="C:primosome complex"/>
    <property type="evidence" value="ECO:0007669"/>
    <property type="project" value="UniProtKB-KW"/>
</dbReference>
<evidence type="ECO:0000256" key="6">
    <source>
        <dbReference type="ARBA" id="ARBA00022806"/>
    </source>
</evidence>
<dbReference type="FunFam" id="3.40.50.300:FF:000076">
    <property type="entry name" value="Replicative DNA helicase"/>
    <property type="match status" value="1"/>
</dbReference>
<dbReference type="GO" id="GO:0005829">
    <property type="term" value="C:cytosol"/>
    <property type="evidence" value="ECO:0007669"/>
    <property type="project" value="TreeGrafter"/>
</dbReference>
<protein>
    <recommendedName>
        <fullName evidence="10">DNA 5'-3' helicase</fullName>
        <ecNumber evidence="10">5.6.2.3</ecNumber>
    </recommendedName>
</protein>
<keyword evidence="8" id="KW-0238">DNA-binding</keyword>
<evidence type="ECO:0000256" key="1">
    <source>
        <dbReference type="ARBA" id="ARBA00008428"/>
    </source>
</evidence>
<dbReference type="InterPro" id="IPR007692">
    <property type="entry name" value="DNA_helicase_DnaB"/>
</dbReference>
<evidence type="ECO:0000256" key="4">
    <source>
        <dbReference type="ARBA" id="ARBA00022741"/>
    </source>
</evidence>
<dbReference type="GO" id="GO:0005524">
    <property type="term" value="F:ATP binding"/>
    <property type="evidence" value="ECO:0007669"/>
    <property type="project" value="UniProtKB-KW"/>
</dbReference>
<dbReference type="InterPro" id="IPR027417">
    <property type="entry name" value="P-loop_NTPase"/>
</dbReference>
<dbReference type="EMBL" id="UINC01001649">
    <property type="protein sequence ID" value="SUZ85753.1"/>
    <property type="molecule type" value="Genomic_DNA"/>
</dbReference>
<keyword evidence="6" id="KW-0347">Helicase</keyword>
<reference evidence="13" key="1">
    <citation type="submission" date="2018-05" db="EMBL/GenBank/DDBJ databases">
        <authorList>
            <person name="Lanie J.A."/>
            <person name="Ng W.-L."/>
            <person name="Kazmierczak K.M."/>
            <person name="Andrzejewski T.M."/>
            <person name="Davidsen T.M."/>
            <person name="Wayne K.J."/>
            <person name="Tettelin H."/>
            <person name="Glass J.I."/>
            <person name="Rusch D."/>
            <person name="Podicherti R."/>
            <person name="Tsui H.-C.T."/>
            <person name="Winkler M.E."/>
        </authorList>
    </citation>
    <scope>NUCLEOTIDE SEQUENCE</scope>
</reference>
<dbReference type="InterPro" id="IPR007694">
    <property type="entry name" value="DNA_helicase_DnaB-like_C"/>
</dbReference>
<accession>A0A381R894</accession>
<dbReference type="InterPro" id="IPR016136">
    <property type="entry name" value="DNA_helicase_N/primase_C"/>
</dbReference>
<feature type="domain" description="SF4 helicase" evidence="12">
    <location>
        <begin position="185"/>
        <end position="452"/>
    </location>
</feature>
<name>A0A381R894_9ZZZZ</name>
<proteinExistence type="inferred from homology"/>
<evidence type="ECO:0000259" key="12">
    <source>
        <dbReference type="PROSITE" id="PS51199"/>
    </source>
</evidence>
<dbReference type="GO" id="GO:0006269">
    <property type="term" value="P:DNA replication, synthesis of primer"/>
    <property type="evidence" value="ECO:0007669"/>
    <property type="project" value="UniProtKB-KW"/>
</dbReference>
<dbReference type="Gene3D" id="1.10.860.10">
    <property type="entry name" value="DNAb Helicase, Chain A"/>
    <property type="match status" value="1"/>
</dbReference>
<evidence type="ECO:0000256" key="8">
    <source>
        <dbReference type="ARBA" id="ARBA00023125"/>
    </source>
</evidence>
<dbReference type="SUPFAM" id="SSF48024">
    <property type="entry name" value="N-terminal domain of DnaB helicase"/>
    <property type="match status" value="1"/>
</dbReference>
<dbReference type="CDD" id="cd00984">
    <property type="entry name" value="DnaB_C"/>
    <property type="match status" value="1"/>
</dbReference>
<dbReference type="PANTHER" id="PTHR30153">
    <property type="entry name" value="REPLICATIVE DNA HELICASE DNAB"/>
    <property type="match status" value="1"/>
</dbReference>
<dbReference type="GO" id="GO:0043139">
    <property type="term" value="F:5'-3' DNA helicase activity"/>
    <property type="evidence" value="ECO:0007669"/>
    <property type="project" value="UniProtKB-EC"/>
</dbReference>
<dbReference type="PROSITE" id="PS51199">
    <property type="entry name" value="SF4_HELICASE"/>
    <property type="match status" value="1"/>
</dbReference>
<dbReference type="Pfam" id="PF03796">
    <property type="entry name" value="DnaB_C"/>
    <property type="match status" value="1"/>
</dbReference>
<dbReference type="GO" id="GO:0003677">
    <property type="term" value="F:DNA binding"/>
    <property type="evidence" value="ECO:0007669"/>
    <property type="project" value="UniProtKB-KW"/>
</dbReference>
<keyword evidence="4" id="KW-0547">Nucleotide-binding</keyword>
<dbReference type="EC" id="5.6.2.3" evidence="10"/>
<keyword evidence="2" id="KW-0639">Primosome</keyword>
<evidence type="ECO:0000256" key="7">
    <source>
        <dbReference type="ARBA" id="ARBA00022840"/>
    </source>
</evidence>
<evidence type="ECO:0000256" key="3">
    <source>
        <dbReference type="ARBA" id="ARBA00022705"/>
    </source>
</evidence>
<keyword evidence="7" id="KW-0067">ATP-binding</keyword>
<evidence type="ECO:0000256" key="9">
    <source>
        <dbReference type="ARBA" id="ARBA00023235"/>
    </source>
</evidence>
<keyword evidence="5" id="KW-0378">Hydrolase</keyword>
<comment type="catalytic activity">
    <reaction evidence="11">
        <text>ATP + H2O = ADP + phosphate + H(+)</text>
        <dbReference type="Rhea" id="RHEA:13065"/>
        <dbReference type="ChEBI" id="CHEBI:15377"/>
        <dbReference type="ChEBI" id="CHEBI:15378"/>
        <dbReference type="ChEBI" id="CHEBI:30616"/>
        <dbReference type="ChEBI" id="CHEBI:43474"/>
        <dbReference type="ChEBI" id="CHEBI:456216"/>
        <dbReference type="EC" id="5.6.2.3"/>
    </reaction>
</comment>
<evidence type="ECO:0000256" key="2">
    <source>
        <dbReference type="ARBA" id="ARBA00022515"/>
    </source>
</evidence>
<keyword evidence="3" id="KW-0235">DNA replication</keyword>
<dbReference type="SMART" id="SM00382">
    <property type="entry name" value="AAA"/>
    <property type="match status" value="1"/>
</dbReference>
<evidence type="ECO:0000256" key="11">
    <source>
        <dbReference type="ARBA" id="ARBA00048954"/>
    </source>
</evidence>
<evidence type="ECO:0000256" key="10">
    <source>
        <dbReference type="ARBA" id="ARBA00044969"/>
    </source>
</evidence>
<evidence type="ECO:0000256" key="5">
    <source>
        <dbReference type="ARBA" id="ARBA00022801"/>
    </source>
</evidence>
<evidence type="ECO:0000313" key="13">
    <source>
        <dbReference type="EMBL" id="SUZ85753.1"/>
    </source>
</evidence>